<dbReference type="Pfam" id="PF15786">
    <property type="entry name" value="PET117"/>
    <property type="match status" value="1"/>
</dbReference>
<dbReference type="InterPro" id="IPR031568">
    <property type="entry name" value="Pet117"/>
</dbReference>
<dbReference type="EMBL" id="JBGBPQ010000005">
    <property type="protein sequence ID" value="KAL1524509.1"/>
    <property type="molecule type" value="Genomic_DNA"/>
</dbReference>
<comment type="caution">
    <text evidence="1">The sequence shown here is derived from an EMBL/GenBank/DDBJ whole genome shotgun (WGS) entry which is preliminary data.</text>
</comment>
<sequence length="129" mass="14480">MRRSLLGLGVVSACVVATIAWVHNNQLEERKAMRAAVLADIEKLGRQVEDLRVKKEGPTRAVHHLQPAHILGVLNMHNRAFGSRAHLSSHHRGTQRPEEGYVASALEAVHPQSFLMLRSRLKRPWSVMT</sequence>
<organism evidence="1 2">
    <name type="scientific">Prymnesium parvum</name>
    <name type="common">Toxic golden alga</name>
    <dbReference type="NCBI Taxonomy" id="97485"/>
    <lineage>
        <taxon>Eukaryota</taxon>
        <taxon>Haptista</taxon>
        <taxon>Haptophyta</taxon>
        <taxon>Prymnesiophyceae</taxon>
        <taxon>Prymnesiales</taxon>
        <taxon>Prymnesiaceae</taxon>
        <taxon>Prymnesium</taxon>
    </lineage>
</organism>
<keyword evidence="2" id="KW-1185">Reference proteome</keyword>
<reference evidence="1 2" key="1">
    <citation type="journal article" date="2024" name="Science">
        <title>Giant polyketide synthase enzymes in the biosynthesis of giant marine polyether toxins.</title>
        <authorList>
            <person name="Fallon T.R."/>
            <person name="Shende V.V."/>
            <person name="Wierzbicki I.H."/>
            <person name="Pendleton A.L."/>
            <person name="Watervoot N.F."/>
            <person name="Auber R.P."/>
            <person name="Gonzalez D.J."/>
            <person name="Wisecaver J.H."/>
            <person name="Moore B.S."/>
        </authorList>
    </citation>
    <scope>NUCLEOTIDE SEQUENCE [LARGE SCALE GENOMIC DNA]</scope>
    <source>
        <strain evidence="1 2">12B1</strain>
    </source>
</reference>
<proteinExistence type="predicted"/>
<dbReference type="Proteomes" id="UP001515480">
    <property type="component" value="Unassembled WGS sequence"/>
</dbReference>
<evidence type="ECO:0000313" key="1">
    <source>
        <dbReference type="EMBL" id="KAL1524509.1"/>
    </source>
</evidence>
<protein>
    <submittedName>
        <fullName evidence="1">Uncharacterized protein</fullName>
    </submittedName>
</protein>
<accession>A0AB34JSB4</accession>
<gene>
    <name evidence="1" type="ORF">AB1Y20_019403</name>
</gene>
<dbReference type="AlphaFoldDB" id="A0AB34JSB4"/>
<evidence type="ECO:0000313" key="2">
    <source>
        <dbReference type="Proteomes" id="UP001515480"/>
    </source>
</evidence>
<name>A0AB34JSB4_PRYPA</name>